<dbReference type="Proteomes" id="UP000593892">
    <property type="component" value="Chromosome"/>
</dbReference>
<protein>
    <submittedName>
        <fullName evidence="1">Alpha/beta hydrolase</fullName>
    </submittedName>
</protein>
<gene>
    <name evidence="1" type="ORF">IRI77_35565</name>
</gene>
<keyword evidence="1" id="KW-0378">Hydrolase</keyword>
<accession>A0A7S7SKR5</accession>
<dbReference type="EMBL" id="CP063849">
    <property type="protein sequence ID" value="QOY87998.1"/>
    <property type="molecule type" value="Genomic_DNA"/>
</dbReference>
<keyword evidence="2" id="KW-1185">Reference proteome</keyword>
<dbReference type="Pfam" id="PF02089">
    <property type="entry name" value="Palm_thioest"/>
    <property type="match status" value="1"/>
</dbReference>
<dbReference type="AlphaFoldDB" id="A0A7S7SKR5"/>
<evidence type="ECO:0000313" key="2">
    <source>
        <dbReference type="Proteomes" id="UP000593892"/>
    </source>
</evidence>
<sequence length="473" mass="51002">MARCSTFTMDGYNGRVLTNVPNFVDSNGFIRTDKKAALVSAGVVPAVASLKIIASIPAAPALNATQTSFTISLNGKATKTITFPYLPLHITWGLDLDFPIEAVKFPEFKQPQGANGTLQPPDPVLNVITVTHQGGPDDVPAECGDHDSCGVWATLKFDVVAPTVLIHGMTSSRKWYYQRNFTQSFQAAGKPFVVLPLGRKESLGDARINTMATAIAPTLRTVADAFGADSVNLVGHSKGGLYGRRLAAMAAASDSGLPSIFSLTSIDSPHEGSPMADCVVAFDADLPNQLWAAGVWLDVFVYKLTHLRQKQEAYSDLSVNEQLLYNAAHGLPGDVLRYNDDSGQEVVRNVIAYEAIASDAMNPQTNTIEWTGYVNAMVAARMDRIFQRVKKINFQSTGSTITGANVERPTVRVKNDLAVPVSSQQLSSGIPSGFLPLPLDQILFHNHSTVNSSDVGSIVSQRLTVERQAKLKR</sequence>
<evidence type="ECO:0000313" key="1">
    <source>
        <dbReference type="EMBL" id="QOY87998.1"/>
    </source>
</evidence>
<dbReference type="SUPFAM" id="SSF53474">
    <property type="entry name" value="alpha/beta-Hydrolases"/>
    <property type="match status" value="1"/>
</dbReference>
<organism evidence="1 2">
    <name type="scientific">Paludibaculum fermentans</name>
    <dbReference type="NCBI Taxonomy" id="1473598"/>
    <lineage>
        <taxon>Bacteria</taxon>
        <taxon>Pseudomonadati</taxon>
        <taxon>Acidobacteriota</taxon>
        <taxon>Terriglobia</taxon>
        <taxon>Bryobacterales</taxon>
        <taxon>Bryobacteraceae</taxon>
        <taxon>Paludibaculum</taxon>
    </lineage>
</organism>
<dbReference type="GO" id="GO:0016787">
    <property type="term" value="F:hydrolase activity"/>
    <property type="evidence" value="ECO:0007669"/>
    <property type="project" value="UniProtKB-KW"/>
</dbReference>
<dbReference type="KEGG" id="pfer:IRI77_35565"/>
<name>A0A7S7SKR5_PALFE</name>
<dbReference type="RefSeq" id="WP_194449661.1">
    <property type="nucleotide sequence ID" value="NZ_CP063849.1"/>
</dbReference>
<reference evidence="1 2" key="1">
    <citation type="submission" date="2020-10" db="EMBL/GenBank/DDBJ databases">
        <title>Complete genome sequence of Paludibaculum fermentans P105T, a facultatively anaerobic acidobacterium capable of dissimilatory Fe(III) reduction.</title>
        <authorList>
            <person name="Dedysh S.N."/>
            <person name="Beletsky A.V."/>
            <person name="Kulichevskaya I.S."/>
            <person name="Mardanov A.V."/>
            <person name="Ravin N.V."/>
        </authorList>
    </citation>
    <scope>NUCLEOTIDE SEQUENCE [LARGE SCALE GENOMIC DNA]</scope>
    <source>
        <strain evidence="1 2">P105</strain>
    </source>
</reference>
<dbReference type="InterPro" id="IPR029058">
    <property type="entry name" value="AB_hydrolase_fold"/>
</dbReference>
<proteinExistence type="predicted"/>
<dbReference type="Gene3D" id="3.40.50.1820">
    <property type="entry name" value="alpha/beta hydrolase"/>
    <property type="match status" value="1"/>
</dbReference>